<dbReference type="SUPFAM" id="SSF51735">
    <property type="entry name" value="NAD(P)-binding Rossmann-fold domains"/>
    <property type="match status" value="1"/>
</dbReference>
<comment type="function">
    <text evidence="7">Catalyzes the conversion of lactate to pyruvate.</text>
</comment>
<dbReference type="SUPFAM" id="SSF56327">
    <property type="entry name" value="LDH C-terminal domain-like"/>
    <property type="match status" value="1"/>
</dbReference>
<evidence type="ECO:0000256" key="9">
    <source>
        <dbReference type="PIRSR" id="PIRSR000102-3"/>
    </source>
</evidence>
<sequence>MKQNKITIIGGGNVGSAIGLILSLNKIVSEIVILDVNPTKAQGEATDISQGVNSLHPIQITATSDYKDTKDSDIVIITASIPSKNLNNRLDLIKSNLTLFQKIITPITLYSPESFLLVVSNPCDILTYIAYKLSGFPSHRVLGSGTTLDTVRLRFLLSQEMNIDARDIDGNIIGEHGDSQIATWSCLNVHGVAFEENFEKLLPKKTLEKHNINDFKEMIANKVQKSAYEIISQKGYTNYGIAISVLHIVEAIIKDEKKVLNTSSYLQGEYGIKDIYLGVPSVIGKSGVEKILEISLNNKEKEQLLSSAKLLKGIIDESAL</sequence>
<dbReference type="NCBIfam" id="NF000824">
    <property type="entry name" value="PRK00066.1"/>
    <property type="match status" value="1"/>
</dbReference>
<organism evidence="12 13">
    <name type="scientific">Ziziphus jujuba witches'-broom phytoplasma</name>
    <dbReference type="NCBI Taxonomy" id="135727"/>
    <lineage>
        <taxon>Bacteria</taxon>
        <taxon>Bacillati</taxon>
        <taxon>Mycoplasmatota</taxon>
        <taxon>Mollicutes</taxon>
        <taxon>Acholeplasmatales</taxon>
        <taxon>Acholeplasmataceae</taxon>
        <taxon>Candidatus Phytoplasma</taxon>
        <taxon>16SrV (Elm yellows group)</taxon>
    </lineage>
</organism>
<dbReference type="InterPro" id="IPR015955">
    <property type="entry name" value="Lactate_DH/Glyco_Ohase_4_C"/>
</dbReference>
<name>A0A660HN23_ZIZJU</name>
<evidence type="ECO:0000256" key="3">
    <source>
        <dbReference type="ARBA" id="ARBA00012967"/>
    </source>
</evidence>
<dbReference type="Proteomes" id="UP000272462">
    <property type="component" value="Chromosome"/>
</dbReference>
<comment type="catalytic activity">
    <reaction evidence="6 7">
        <text>(S)-lactate + NAD(+) = pyruvate + NADH + H(+)</text>
        <dbReference type="Rhea" id="RHEA:23444"/>
        <dbReference type="ChEBI" id="CHEBI:15361"/>
        <dbReference type="ChEBI" id="CHEBI:15378"/>
        <dbReference type="ChEBI" id="CHEBI:16651"/>
        <dbReference type="ChEBI" id="CHEBI:57540"/>
        <dbReference type="ChEBI" id="CHEBI:57945"/>
        <dbReference type="EC" id="1.1.1.27"/>
    </reaction>
</comment>
<dbReference type="InterPro" id="IPR011304">
    <property type="entry name" value="L-lactate_DH"/>
</dbReference>
<evidence type="ECO:0000256" key="1">
    <source>
        <dbReference type="ARBA" id="ARBA00004843"/>
    </source>
</evidence>
<proteinExistence type="inferred from homology"/>
<dbReference type="AlphaFoldDB" id="A0A660HN23"/>
<dbReference type="PRINTS" id="PR00086">
    <property type="entry name" value="LLDHDRGNASE"/>
</dbReference>
<accession>A0A660HN23</accession>
<feature type="binding site" evidence="9">
    <location>
        <position position="96"/>
    </location>
    <ligand>
        <name>NAD(+)</name>
        <dbReference type="ChEBI" id="CHEBI:57540"/>
    </ligand>
</feature>
<feature type="binding site" evidence="7">
    <location>
        <position position="14"/>
    </location>
    <ligand>
        <name>NAD(+)</name>
        <dbReference type="ChEBI" id="CHEBI:57540"/>
    </ligand>
</feature>
<evidence type="ECO:0000256" key="5">
    <source>
        <dbReference type="ARBA" id="ARBA00023027"/>
    </source>
</evidence>
<protein>
    <recommendedName>
        <fullName evidence="3 7">L-lactate dehydrogenase</fullName>
        <shortName evidence="7">L-LDH</shortName>
        <ecNumber evidence="3 7">1.1.1.27</ecNumber>
    </recommendedName>
</protein>
<gene>
    <name evidence="7" type="primary">ldh</name>
    <name evidence="12" type="ORF">CWO85_02735</name>
</gene>
<feature type="domain" description="Lactate/malate dehydrogenase N-terminal" evidence="10">
    <location>
        <begin position="5"/>
        <end position="143"/>
    </location>
</feature>
<evidence type="ECO:0000256" key="7">
    <source>
        <dbReference type="HAMAP-Rule" id="MF_00488"/>
    </source>
</evidence>
<dbReference type="InterPro" id="IPR001236">
    <property type="entry name" value="Lactate/malate_DH_N"/>
</dbReference>
<dbReference type="InterPro" id="IPR022383">
    <property type="entry name" value="Lactate/malate_DH_C"/>
</dbReference>
<feature type="binding site" evidence="7">
    <location>
        <begin position="149"/>
        <end position="152"/>
    </location>
    <ligand>
        <name>substrate</name>
    </ligand>
</feature>
<dbReference type="PIRSF" id="PIRSF000102">
    <property type="entry name" value="Lac_mal_DH"/>
    <property type="match status" value="1"/>
</dbReference>
<feature type="modified residue" description="Phosphotyrosine" evidence="7">
    <location>
        <position position="228"/>
    </location>
</feature>
<dbReference type="RefSeq" id="WP_121464117.1">
    <property type="nucleotide sequence ID" value="NZ_CP025121.1"/>
</dbReference>
<dbReference type="PANTHER" id="PTHR43128">
    <property type="entry name" value="L-2-HYDROXYCARBOXYLATE DEHYDROGENASE (NAD(P)(+))"/>
    <property type="match status" value="1"/>
</dbReference>
<feature type="binding site" evidence="7">
    <location>
        <position position="89"/>
    </location>
    <ligand>
        <name>substrate</name>
    </ligand>
</feature>
<dbReference type="Gene3D" id="3.90.110.10">
    <property type="entry name" value="Lactate dehydrogenase/glycoside hydrolase, family 4, C-terminal"/>
    <property type="match status" value="1"/>
</dbReference>
<feature type="active site" description="Proton acceptor" evidence="7 8">
    <location>
        <position position="176"/>
    </location>
</feature>
<dbReference type="NCBIfam" id="TIGR01771">
    <property type="entry name" value="L-LDH-NAD"/>
    <property type="match status" value="1"/>
</dbReference>
<dbReference type="Pfam" id="PF02866">
    <property type="entry name" value="Ldh_1_C"/>
    <property type="match status" value="1"/>
</dbReference>
<dbReference type="UniPathway" id="UPA00554">
    <property type="reaction ID" value="UER00611"/>
</dbReference>
<dbReference type="HAMAP" id="MF_00488">
    <property type="entry name" value="Lactate_dehydrog"/>
    <property type="match status" value="1"/>
</dbReference>
<dbReference type="EMBL" id="CP025121">
    <property type="protein sequence ID" value="AYJ01404.1"/>
    <property type="molecule type" value="Genomic_DNA"/>
</dbReference>
<evidence type="ECO:0000256" key="4">
    <source>
        <dbReference type="ARBA" id="ARBA00023002"/>
    </source>
</evidence>
<comment type="similarity">
    <text evidence="2 7">Belongs to the LDH/MDH superfamily. LDH family.</text>
</comment>
<dbReference type="NCBIfam" id="NF004863">
    <property type="entry name" value="PRK06223.1"/>
    <property type="match status" value="1"/>
</dbReference>
<dbReference type="EC" id="1.1.1.27" evidence="3 7"/>
<evidence type="ECO:0000313" key="13">
    <source>
        <dbReference type="Proteomes" id="UP000272462"/>
    </source>
</evidence>
<comment type="subunit">
    <text evidence="7">Homotetramer.</text>
</comment>
<evidence type="ECO:0000259" key="11">
    <source>
        <dbReference type="Pfam" id="PF02866"/>
    </source>
</evidence>
<dbReference type="PANTHER" id="PTHR43128:SF16">
    <property type="entry name" value="L-LACTATE DEHYDROGENASE"/>
    <property type="match status" value="1"/>
</dbReference>
<feature type="binding site" evidence="7">
    <location>
        <position position="66"/>
    </location>
    <ligand>
        <name>NAD(+)</name>
        <dbReference type="ChEBI" id="CHEBI:57540"/>
    </ligand>
</feature>
<feature type="binding site" evidence="7">
    <location>
        <position position="144"/>
    </location>
    <ligand>
        <name>NAD(+)</name>
        <dbReference type="ChEBI" id="CHEBI:57540"/>
    </ligand>
</feature>
<feature type="binding site" evidence="7">
    <location>
        <position position="40"/>
    </location>
    <ligand>
        <name>NAD(+)</name>
        <dbReference type="ChEBI" id="CHEBI:57540"/>
    </ligand>
</feature>
<dbReference type="KEGG" id="pzi:CWO85_02735"/>
<feature type="binding site" evidence="7">
    <location>
        <begin position="121"/>
        <end position="124"/>
    </location>
    <ligand>
        <name>substrate</name>
    </ligand>
</feature>
<comment type="pathway">
    <text evidence="1 7">Fermentation; pyruvate fermentation to lactate; (S)-lactate from pyruvate: step 1/1.</text>
</comment>
<evidence type="ECO:0000256" key="2">
    <source>
        <dbReference type="ARBA" id="ARBA00006054"/>
    </source>
</evidence>
<dbReference type="GO" id="GO:0006089">
    <property type="term" value="P:lactate metabolic process"/>
    <property type="evidence" value="ECO:0007669"/>
    <property type="project" value="TreeGrafter"/>
</dbReference>
<comment type="caution">
    <text evidence="7">Lacks conserved residue(s) required for the propagation of feature annotation.</text>
</comment>
<keyword evidence="13" id="KW-1185">Reference proteome</keyword>
<feature type="binding site" evidence="7 9">
    <location>
        <begin position="119"/>
        <end position="121"/>
    </location>
    <ligand>
        <name>NAD(+)</name>
        <dbReference type="ChEBI" id="CHEBI:57540"/>
    </ligand>
</feature>
<dbReference type="OrthoDB" id="9802969at2"/>
<keyword evidence="5 7" id="KW-0520">NAD</keyword>
<dbReference type="InterPro" id="IPR036291">
    <property type="entry name" value="NAD(P)-bd_dom_sf"/>
</dbReference>
<comment type="subcellular location">
    <subcellularLocation>
        <location evidence="7">Cytoplasm</location>
    </subcellularLocation>
</comment>
<dbReference type="GO" id="GO:0006096">
    <property type="term" value="P:glycolytic process"/>
    <property type="evidence" value="ECO:0007669"/>
    <property type="project" value="UniProtKB-UniRule"/>
</dbReference>
<keyword evidence="7" id="KW-0597">Phosphoprotein</keyword>
<evidence type="ECO:0000313" key="12">
    <source>
        <dbReference type="EMBL" id="AYJ01404.1"/>
    </source>
</evidence>
<feature type="domain" description="Lactate/malate dehydrogenase C-terminal" evidence="11">
    <location>
        <begin position="146"/>
        <end position="317"/>
    </location>
</feature>
<evidence type="ECO:0000256" key="8">
    <source>
        <dbReference type="PIRSR" id="PIRSR000102-1"/>
    </source>
</evidence>
<dbReference type="GO" id="GO:0005737">
    <property type="term" value="C:cytoplasm"/>
    <property type="evidence" value="ECO:0007669"/>
    <property type="project" value="UniProtKB-SubCell"/>
</dbReference>
<feature type="binding site" evidence="9">
    <location>
        <begin position="10"/>
        <end position="15"/>
    </location>
    <ligand>
        <name>NAD(+)</name>
        <dbReference type="ChEBI" id="CHEBI:57540"/>
    </ligand>
</feature>
<evidence type="ECO:0000259" key="10">
    <source>
        <dbReference type="Pfam" id="PF00056"/>
    </source>
</evidence>
<keyword evidence="7" id="KW-0963">Cytoplasm</keyword>
<dbReference type="PROSITE" id="PS00064">
    <property type="entry name" value="L_LDH"/>
    <property type="match status" value="1"/>
</dbReference>
<dbReference type="InterPro" id="IPR001557">
    <property type="entry name" value="L-lactate/malate_DH"/>
</dbReference>
<dbReference type="GO" id="GO:0004459">
    <property type="term" value="F:L-lactate dehydrogenase (NAD+) activity"/>
    <property type="evidence" value="ECO:0007669"/>
    <property type="project" value="UniProtKB-UniRule"/>
</dbReference>
<keyword evidence="4 7" id="KW-0560">Oxidoreductase</keyword>
<dbReference type="Pfam" id="PF00056">
    <property type="entry name" value="Ldh_1_N"/>
    <property type="match status" value="1"/>
</dbReference>
<feature type="binding site" evidence="7 9">
    <location>
        <position position="35"/>
    </location>
    <ligand>
        <name>NAD(+)</name>
        <dbReference type="ChEBI" id="CHEBI:57540"/>
    </ligand>
</feature>
<evidence type="ECO:0000256" key="6">
    <source>
        <dbReference type="ARBA" id="ARBA00049258"/>
    </source>
</evidence>
<dbReference type="Gene3D" id="3.40.50.720">
    <property type="entry name" value="NAD(P)-binding Rossmann-like Domain"/>
    <property type="match status" value="1"/>
</dbReference>
<feature type="binding site" evidence="7">
    <location>
        <position position="237"/>
    </location>
    <ligand>
        <name>substrate</name>
    </ligand>
</feature>
<reference evidence="12 13" key="1">
    <citation type="journal article" date="2018" name="BMC Genomics">
        <title>Comparative genome analysis of jujube witches'-broom Phytoplasma, an obligate pathogen that causes jujube witches'-broom disease.</title>
        <authorList>
            <person name="Wang J."/>
            <person name="Song L."/>
            <person name="Jiao Q."/>
            <person name="Yang S."/>
            <person name="Gao R."/>
            <person name="Lu X."/>
            <person name="Zhou G."/>
        </authorList>
    </citation>
    <scope>NUCLEOTIDE SEQUENCE [LARGE SCALE GENOMIC DNA]</scope>
    <source>
        <strain evidence="12">Jwb-nky</strain>
    </source>
</reference>
<dbReference type="InterPro" id="IPR018177">
    <property type="entry name" value="L-lactate_DH_AS"/>
</dbReference>